<dbReference type="AlphaFoldDB" id="A0A3B0WCF8"/>
<accession>A0A3B0WCF8</accession>
<protein>
    <submittedName>
        <fullName evidence="1">Uncharacterized protein</fullName>
    </submittedName>
</protein>
<dbReference type="EMBL" id="UOFE01000035">
    <property type="protein sequence ID" value="VAW53678.1"/>
    <property type="molecule type" value="Genomic_DNA"/>
</dbReference>
<organism evidence="1">
    <name type="scientific">hydrothermal vent metagenome</name>
    <dbReference type="NCBI Taxonomy" id="652676"/>
    <lineage>
        <taxon>unclassified sequences</taxon>
        <taxon>metagenomes</taxon>
        <taxon>ecological metagenomes</taxon>
    </lineage>
</organism>
<gene>
    <name evidence="1" type="ORF">MNBD_GAMMA05-1190</name>
</gene>
<proteinExistence type="predicted"/>
<sequence>MDKFELKLSIGLTPAEPLYKLAPTRDENGGPVSDLLMIIPKLKTKPEQYIKDTLANIEFALKQFSNEVLFANVDMKLNTLWVSFKAVPGVYGQIVSTLKTNVPEAVIVGDSHSRVHND</sequence>
<evidence type="ECO:0000313" key="1">
    <source>
        <dbReference type="EMBL" id="VAW53678.1"/>
    </source>
</evidence>
<name>A0A3B0WCF8_9ZZZZ</name>
<reference evidence="1" key="1">
    <citation type="submission" date="2018-06" db="EMBL/GenBank/DDBJ databases">
        <authorList>
            <person name="Zhirakovskaya E."/>
        </authorList>
    </citation>
    <scope>NUCLEOTIDE SEQUENCE</scope>
</reference>